<dbReference type="CDD" id="cd05233">
    <property type="entry name" value="SDR_c"/>
    <property type="match status" value="1"/>
</dbReference>
<dbReference type="Gene3D" id="3.40.50.720">
    <property type="entry name" value="NAD(P)-binding Rossmann-like Domain"/>
    <property type="match status" value="1"/>
</dbReference>
<dbReference type="PRINTS" id="PR00080">
    <property type="entry name" value="SDRFAMILY"/>
</dbReference>
<dbReference type="RefSeq" id="WP_206782430.1">
    <property type="nucleotide sequence ID" value="NZ_CP060274.1"/>
</dbReference>
<dbReference type="AlphaFoldDB" id="A0A8I1SLA9"/>
<dbReference type="SUPFAM" id="SSF51735">
    <property type="entry name" value="NAD(P)-binding Rossmann-fold domains"/>
    <property type="match status" value="1"/>
</dbReference>
<proteinExistence type="inferred from homology"/>
<dbReference type="PANTHER" id="PTHR42901">
    <property type="entry name" value="ALCOHOL DEHYDROGENASE"/>
    <property type="match status" value="1"/>
</dbReference>
<dbReference type="Proteomes" id="UP000664578">
    <property type="component" value="Unassembled WGS sequence"/>
</dbReference>
<comment type="similarity">
    <text evidence="1 3">Belongs to the short-chain dehydrogenases/reductases (SDR) family.</text>
</comment>
<keyword evidence="2" id="KW-0560">Oxidoreductase</keyword>
<reference evidence="4" key="1">
    <citation type="submission" date="2020-12" db="EMBL/GenBank/DDBJ databases">
        <title>PHA producing bacteria isolated from mangrove.</title>
        <authorList>
            <person name="Zheng W."/>
            <person name="Yu S."/>
            <person name="Huang Y."/>
        </authorList>
    </citation>
    <scope>NUCLEOTIDE SEQUENCE</scope>
    <source>
        <strain evidence="4">GN22-4</strain>
    </source>
</reference>
<gene>
    <name evidence="4" type="ORF">JF537_08100</name>
</gene>
<dbReference type="InterPro" id="IPR002347">
    <property type="entry name" value="SDR_fam"/>
</dbReference>
<comment type="caution">
    <text evidence="4">The sequence shown here is derived from an EMBL/GenBank/DDBJ whole genome shotgun (WGS) entry which is preliminary data.</text>
</comment>
<name>A0A8I1SLA9_9BACI</name>
<dbReference type="GeneID" id="93682123"/>
<sequence>MEKGYALITGASGGIGRQLAYHFAEDGYSLVLVARSKENLEELKKELENNYSISVLISIKDLSKQEEALKLYDEIKQQRITVQFLVNNAGFGLYGTFIETSWAEEADMIDLNIKTLTYLTKLFLPEMVERNEGRILNIASVASFLPGPLMAVYYATKAYVLSFTEALENELKDTNITISALCPGPTKTGFSDRANLSSSKLFESGALHVEDVAKVGYEQFMRGKTIIIPGAKFKVATMLPRFFPRKLITKVVRSIQEVK</sequence>
<dbReference type="PRINTS" id="PR00081">
    <property type="entry name" value="GDHRDH"/>
</dbReference>
<evidence type="ECO:0000256" key="1">
    <source>
        <dbReference type="ARBA" id="ARBA00006484"/>
    </source>
</evidence>
<dbReference type="PIRSF" id="PIRSF000126">
    <property type="entry name" value="11-beta-HSD1"/>
    <property type="match status" value="1"/>
</dbReference>
<evidence type="ECO:0000313" key="5">
    <source>
        <dbReference type="Proteomes" id="UP000664578"/>
    </source>
</evidence>
<accession>A0A8I1SLA9</accession>
<evidence type="ECO:0000256" key="2">
    <source>
        <dbReference type="ARBA" id="ARBA00023002"/>
    </source>
</evidence>
<evidence type="ECO:0000256" key="3">
    <source>
        <dbReference type="RuleBase" id="RU000363"/>
    </source>
</evidence>
<organism evidence="4 5">
    <name type="scientific">Priestia flexa</name>
    <dbReference type="NCBI Taxonomy" id="86664"/>
    <lineage>
        <taxon>Bacteria</taxon>
        <taxon>Bacillati</taxon>
        <taxon>Bacillota</taxon>
        <taxon>Bacilli</taxon>
        <taxon>Bacillales</taxon>
        <taxon>Bacillaceae</taxon>
        <taxon>Priestia</taxon>
    </lineage>
</organism>
<dbReference type="Pfam" id="PF00106">
    <property type="entry name" value="adh_short"/>
    <property type="match status" value="1"/>
</dbReference>
<protein>
    <submittedName>
        <fullName evidence="4">SDR family oxidoreductase</fullName>
    </submittedName>
</protein>
<evidence type="ECO:0000313" key="4">
    <source>
        <dbReference type="EMBL" id="MBN8251537.1"/>
    </source>
</evidence>
<dbReference type="PANTHER" id="PTHR42901:SF1">
    <property type="entry name" value="ALCOHOL DEHYDROGENASE"/>
    <property type="match status" value="1"/>
</dbReference>
<dbReference type="GO" id="GO:0016491">
    <property type="term" value="F:oxidoreductase activity"/>
    <property type="evidence" value="ECO:0007669"/>
    <property type="project" value="UniProtKB-KW"/>
</dbReference>
<dbReference type="EMBL" id="JAEMWV010000003">
    <property type="protein sequence ID" value="MBN8251537.1"/>
    <property type="molecule type" value="Genomic_DNA"/>
</dbReference>
<dbReference type="InterPro" id="IPR036291">
    <property type="entry name" value="NAD(P)-bd_dom_sf"/>
</dbReference>